<dbReference type="Proteomes" id="UP000295131">
    <property type="component" value="Unassembled WGS sequence"/>
</dbReference>
<accession>A0A4R5PJA6</accession>
<keyword evidence="2" id="KW-1185">Reference proteome</keyword>
<evidence type="ECO:0000313" key="2">
    <source>
        <dbReference type="Proteomes" id="UP000295131"/>
    </source>
</evidence>
<organism evidence="1 2">
    <name type="scientific">Pseudohoeflea suaedae</name>
    <dbReference type="NCBI Taxonomy" id="877384"/>
    <lineage>
        <taxon>Bacteria</taxon>
        <taxon>Pseudomonadati</taxon>
        <taxon>Pseudomonadota</taxon>
        <taxon>Alphaproteobacteria</taxon>
        <taxon>Hyphomicrobiales</taxon>
        <taxon>Rhizobiaceae</taxon>
        <taxon>Pseudohoeflea</taxon>
    </lineage>
</organism>
<protein>
    <submittedName>
        <fullName evidence="1">Uncharacterized protein</fullName>
    </submittedName>
</protein>
<dbReference type="AlphaFoldDB" id="A0A4R5PJA6"/>
<gene>
    <name evidence="1" type="ORF">E2A64_10425</name>
</gene>
<evidence type="ECO:0000313" key="1">
    <source>
        <dbReference type="EMBL" id="TDH35741.1"/>
    </source>
</evidence>
<dbReference type="EMBL" id="SMSI01000002">
    <property type="protein sequence ID" value="TDH35741.1"/>
    <property type="molecule type" value="Genomic_DNA"/>
</dbReference>
<comment type="caution">
    <text evidence="1">The sequence shown here is derived from an EMBL/GenBank/DDBJ whole genome shotgun (WGS) entry which is preliminary data.</text>
</comment>
<dbReference type="RefSeq" id="WP_133284441.1">
    <property type="nucleotide sequence ID" value="NZ_SMSI01000002.1"/>
</dbReference>
<name>A0A4R5PJA6_9HYPH</name>
<reference evidence="1 2" key="1">
    <citation type="journal article" date="2013" name="Int. J. Syst. Evol. Microbiol.">
        <title>Hoeflea suaedae sp. nov., an endophytic bacterium isolated from the root of the halophyte Suaeda maritima.</title>
        <authorList>
            <person name="Chung E.J."/>
            <person name="Park J.A."/>
            <person name="Pramanik P."/>
            <person name="Bibi F."/>
            <person name="Jeon C.O."/>
            <person name="Chung Y.R."/>
        </authorList>
    </citation>
    <scope>NUCLEOTIDE SEQUENCE [LARGE SCALE GENOMIC DNA]</scope>
    <source>
        <strain evidence="1 2">YC6898</strain>
    </source>
</reference>
<proteinExistence type="predicted"/>
<sequence>MTQTKAKTMKQALEWIVDHEHHEGWWGFGHGTERCLTLAGNEHSLVIPESVHEPGLFEPCWPLGGRMYRPSAAGLEVMAS</sequence>